<evidence type="ECO:0000259" key="13">
    <source>
        <dbReference type="Pfam" id="PF20259"/>
    </source>
</evidence>
<dbReference type="InterPro" id="IPR014729">
    <property type="entry name" value="Rossmann-like_a/b/a_fold"/>
</dbReference>
<feature type="binding site" evidence="11">
    <location>
        <begin position="8"/>
        <end position="15"/>
    </location>
    <ligand>
        <name>ATP</name>
        <dbReference type="ChEBI" id="CHEBI:30616"/>
    </ligand>
</feature>
<feature type="binding site" evidence="11">
    <location>
        <position position="123"/>
    </location>
    <ligand>
        <name>ATP</name>
        <dbReference type="ChEBI" id="CHEBI:30616"/>
    </ligand>
</feature>
<dbReference type="PANTHER" id="PTHR11933:SF5">
    <property type="entry name" value="MITOCHONDRIAL TRNA-SPECIFIC 2-THIOURIDYLASE 1"/>
    <property type="match status" value="1"/>
</dbReference>
<dbReference type="NCBIfam" id="TIGR00420">
    <property type="entry name" value="trmU"/>
    <property type="match status" value="1"/>
</dbReference>
<proteinExistence type="inferred from homology"/>
<dbReference type="EC" id="2.8.1.13" evidence="11"/>
<evidence type="ECO:0000256" key="1">
    <source>
        <dbReference type="ARBA" id="ARBA00022490"/>
    </source>
</evidence>
<evidence type="ECO:0000313" key="15">
    <source>
        <dbReference type="Proteomes" id="UP000824088"/>
    </source>
</evidence>
<feature type="site" description="Interaction with tRNA" evidence="11">
    <location>
        <position position="124"/>
    </location>
</feature>
<dbReference type="InterPro" id="IPR046884">
    <property type="entry name" value="MnmA-like_central"/>
</dbReference>
<evidence type="ECO:0000256" key="8">
    <source>
        <dbReference type="ARBA" id="ARBA00023157"/>
    </source>
</evidence>
<keyword evidence="2 11" id="KW-0820">tRNA-binding</keyword>
<dbReference type="GO" id="GO:0005737">
    <property type="term" value="C:cytoplasm"/>
    <property type="evidence" value="ECO:0007669"/>
    <property type="project" value="UniProtKB-SubCell"/>
</dbReference>
<dbReference type="PANTHER" id="PTHR11933">
    <property type="entry name" value="TRNA 5-METHYLAMINOMETHYL-2-THIOURIDYLATE -METHYLTRANSFERASE"/>
    <property type="match status" value="1"/>
</dbReference>
<comment type="catalytic activity">
    <reaction evidence="9 11">
        <text>S-sulfanyl-L-cysteinyl-[protein] + uridine(34) in tRNA + AH2 + ATP = 2-thiouridine(34) in tRNA + L-cysteinyl-[protein] + A + AMP + diphosphate + H(+)</text>
        <dbReference type="Rhea" id="RHEA:47032"/>
        <dbReference type="Rhea" id="RHEA-COMP:10131"/>
        <dbReference type="Rhea" id="RHEA-COMP:11726"/>
        <dbReference type="Rhea" id="RHEA-COMP:11727"/>
        <dbReference type="Rhea" id="RHEA-COMP:11728"/>
        <dbReference type="ChEBI" id="CHEBI:13193"/>
        <dbReference type="ChEBI" id="CHEBI:15378"/>
        <dbReference type="ChEBI" id="CHEBI:17499"/>
        <dbReference type="ChEBI" id="CHEBI:29950"/>
        <dbReference type="ChEBI" id="CHEBI:30616"/>
        <dbReference type="ChEBI" id="CHEBI:33019"/>
        <dbReference type="ChEBI" id="CHEBI:61963"/>
        <dbReference type="ChEBI" id="CHEBI:65315"/>
        <dbReference type="ChEBI" id="CHEBI:87170"/>
        <dbReference type="ChEBI" id="CHEBI:456215"/>
        <dbReference type="EC" id="2.8.1.13"/>
    </reaction>
</comment>
<feature type="region of interest" description="Interaction with target base in tRNA" evidence="11">
    <location>
        <begin position="94"/>
        <end position="96"/>
    </location>
</feature>
<comment type="caution">
    <text evidence="11">Lacks conserved residue(s) required for the propagation of feature annotation.</text>
</comment>
<evidence type="ECO:0000259" key="12">
    <source>
        <dbReference type="Pfam" id="PF20258"/>
    </source>
</evidence>
<feature type="active site" description="Cysteine persulfide intermediate" evidence="11">
    <location>
        <position position="195"/>
    </location>
</feature>
<dbReference type="Gene3D" id="3.40.50.620">
    <property type="entry name" value="HUPs"/>
    <property type="match status" value="1"/>
</dbReference>
<dbReference type="FunFam" id="2.30.30.280:FF:000001">
    <property type="entry name" value="tRNA-specific 2-thiouridylase MnmA"/>
    <property type="match status" value="1"/>
</dbReference>
<dbReference type="SUPFAM" id="SSF52402">
    <property type="entry name" value="Adenine nucleotide alpha hydrolases-like"/>
    <property type="match status" value="1"/>
</dbReference>
<dbReference type="Pfam" id="PF20259">
    <property type="entry name" value="tRNA_Me_trans_M"/>
    <property type="match status" value="1"/>
</dbReference>
<name>A0A9D1L1S4_9FIRM</name>
<dbReference type="InterPro" id="IPR046885">
    <property type="entry name" value="MnmA-like_C"/>
</dbReference>
<evidence type="ECO:0000256" key="11">
    <source>
        <dbReference type="HAMAP-Rule" id="MF_00144"/>
    </source>
</evidence>
<dbReference type="HAMAP" id="MF_00144">
    <property type="entry name" value="tRNA_thiouridyl_MnmA"/>
    <property type="match status" value="1"/>
</dbReference>
<dbReference type="Pfam" id="PF03054">
    <property type="entry name" value="tRNA_Me_trans"/>
    <property type="match status" value="1"/>
</dbReference>
<keyword evidence="6 11" id="KW-0067">ATP-binding</keyword>
<dbReference type="CDD" id="cd01998">
    <property type="entry name" value="MnmA_TRMU-like"/>
    <property type="match status" value="1"/>
</dbReference>
<feature type="site" description="Interaction with tRNA" evidence="11">
    <location>
        <position position="337"/>
    </location>
</feature>
<feature type="domain" description="tRNA-specific 2-thiouridylase MnmA-like central" evidence="13">
    <location>
        <begin position="204"/>
        <end position="271"/>
    </location>
</feature>
<evidence type="ECO:0000256" key="3">
    <source>
        <dbReference type="ARBA" id="ARBA00022679"/>
    </source>
</evidence>
<dbReference type="InterPro" id="IPR023382">
    <property type="entry name" value="MnmA-like_central_sf"/>
</dbReference>
<evidence type="ECO:0000256" key="2">
    <source>
        <dbReference type="ARBA" id="ARBA00022555"/>
    </source>
</evidence>
<organism evidence="14 15">
    <name type="scientific">Candidatus Limadaptatus stercorigallinarum</name>
    <dbReference type="NCBI Taxonomy" id="2840845"/>
    <lineage>
        <taxon>Bacteria</taxon>
        <taxon>Bacillati</taxon>
        <taxon>Bacillota</taxon>
        <taxon>Clostridia</taxon>
        <taxon>Eubacteriales</taxon>
        <taxon>Candidatus Limadaptatus</taxon>
    </lineage>
</organism>
<dbReference type="GO" id="GO:0103016">
    <property type="term" value="F:tRNA-uridine 2-sulfurtransferase activity"/>
    <property type="evidence" value="ECO:0007669"/>
    <property type="project" value="UniProtKB-EC"/>
</dbReference>
<dbReference type="Pfam" id="PF20258">
    <property type="entry name" value="tRNA_Me_trans_C"/>
    <property type="match status" value="1"/>
</dbReference>
<keyword evidence="5 11" id="KW-0547">Nucleotide-binding</keyword>
<dbReference type="GO" id="GO:0000049">
    <property type="term" value="F:tRNA binding"/>
    <property type="evidence" value="ECO:0007669"/>
    <property type="project" value="UniProtKB-KW"/>
</dbReference>
<comment type="caution">
    <text evidence="14">The sequence shown here is derived from an EMBL/GenBank/DDBJ whole genome shotgun (WGS) entry which is preliminary data.</text>
</comment>
<accession>A0A9D1L1S4</accession>
<feature type="active site" description="Nucleophile" evidence="11">
    <location>
        <position position="99"/>
    </location>
</feature>
<dbReference type="Proteomes" id="UP000824088">
    <property type="component" value="Unassembled WGS sequence"/>
</dbReference>
<dbReference type="AlphaFoldDB" id="A0A9D1L1S4"/>
<keyword evidence="1 11" id="KW-0963">Cytoplasm</keyword>
<evidence type="ECO:0000313" key="14">
    <source>
        <dbReference type="EMBL" id="HIU20841.1"/>
    </source>
</evidence>
<dbReference type="NCBIfam" id="NF001138">
    <property type="entry name" value="PRK00143.1"/>
    <property type="match status" value="1"/>
</dbReference>
<dbReference type="Gene3D" id="2.40.30.10">
    <property type="entry name" value="Translation factors"/>
    <property type="match status" value="1"/>
</dbReference>
<feature type="region of interest" description="Interaction with tRNA" evidence="11">
    <location>
        <begin position="145"/>
        <end position="147"/>
    </location>
</feature>
<dbReference type="EMBL" id="DVMN01000017">
    <property type="protein sequence ID" value="HIU20841.1"/>
    <property type="molecule type" value="Genomic_DNA"/>
</dbReference>
<protein>
    <recommendedName>
        <fullName evidence="11">tRNA-specific 2-thiouridylase MnmA</fullName>
        <ecNumber evidence="11">2.8.1.13</ecNumber>
    </recommendedName>
</protein>
<keyword evidence="8" id="KW-1015">Disulfide bond</keyword>
<keyword evidence="7 11" id="KW-0694">RNA-binding</keyword>
<evidence type="ECO:0000256" key="7">
    <source>
        <dbReference type="ARBA" id="ARBA00022884"/>
    </source>
</evidence>
<keyword evidence="3 11" id="KW-0808">Transferase</keyword>
<comment type="function">
    <text evidence="10 11">Catalyzes the 2-thiolation of uridine at the wobble position (U34) of tRNA, leading to the formation of s(2)U34.</text>
</comment>
<evidence type="ECO:0000256" key="9">
    <source>
        <dbReference type="ARBA" id="ARBA00051542"/>
    </source>
</evidence>
<keyword evidence="4 11" id="KW-0819">tRNA processing</keyword>
<evidence type="ECO:0000256" key="10">
    <source>
        <dbReference type="ARBA" id="ARBA00056575"/>
    </source>
</evidence>
<comment type="subcellular location">
    <subcellularLocation>
        <location evidence="11">Cytoplasm</location>
    </subcellularLocation>
</comment>
<comment type="similarity">
    <text evidence="11">Belongs to the MnmA/TRMU family.</text>
</comment>
<feature type="binding site" evidence="11">
    <location>
        <position position="34"/>
    </location>
    <ligand>
        <name>ATP</name>
        <dbReference type="ChEBI" id="CHEBI:30616"/>
    </ligand>
</feature>
<dbReference type="GO" id="GO:0005524">
    <property type="term" value="F:ATP binding"/>
    <property type="evidence" value="ECO:0007669"/>
    <property type="project" value="UniProtKB-KW"/>
</dbReference>
<feature type="domain" description="tRNA-specific 2-thiouridylase MnmA-like C-terminal" evidence="12">
    <location>
        <begin position="283"/>
        <end position="353"/>
    </location>
</feature>
<evidence type="ECO:0000256" key="6">
    <source>
        <dbReference type="ARBA" id="ARBA00022840"/>
    </source>
</evidence>
<dbReference type="FunFam" id="3.40.50.620:FF:000004">
    <property type="entry name" value="tRNA-specific 2-thiouridylase MnmA"/>
    <property type="match status" value="1"/>
</dbReference>
<evidence type="ECO:0000256" key="5">
    <source>
        <dbReference type="ARBA" id="ARBA00022741"/>
    </source>
</evidence>
<sequence length="357" mass="40011">MAKRVVIGMSGGVDSAVAACLLKEQGFDVVALYMSNWKDTEEDGSCTGEKDWADVARVCEVIGIPYYSVDFSKEYMERVFRLFVDEYRKGRTPNPDVLCNREVKFGPFVKFARGLGADYIATGHYCNVLHEDGRNYLLRAADENKDQTYFLNQVEERQLDDVLFPLGGLYKKDVREYARAHAIPVAEKKDSTGICFIGERKFREFLAGYIPMKEGDIVTADGKVVGRHRGVYYYTIGQRRGLGIGGSVDGNGESWFVLDKDAVHNRLIVSQGEDDALYKGALETEGFNFITRPDGDEFDCLVRIRHRQPLQLARAYIIKDGVRIVFAEKQRAIAPGQYAVCYDGEVCLGGGVIKSAH</sequence>
<dbReference type="GO" id="GO:0002143">
    <property type="term" value="P:tRNA wobble position uridine thiolation"/>
    <property type="evidence" value="ECO:0007669"/>
    <property type="project" value="TreeGrafter"/>
</dbReference>
<reference evidence="14" key="2">
    <citation type="journal article" date="2021" name="PeerJ">
        <title>Extensive microbial diversity within the chicken gut microbiome revealed by metagenomics and culture.</title>
        <authorList>
            <person name="Gilroy R."/>
            <person name="Ravi A."/>
            <person name="Getino M."/>
            <person name="Pursley I."/>
            <person name="Horton D.L."/>
            <person name="Alikhan N.F."/>
            <person name="Baker D."/>
            <person name="Gharbi K."/>
            <person name="Hall N."/>
            <person name="Watson M."/>
            <person name="Adriaenssens E.M."/>
            <person name="Foster-Nyarko E."/>
            <person name="Jarju S."/>
            <person name="Secka A."/>
            <person name="Antonio M."/>
            <person name="Oren A."/>
            <person name="Chaudhuri R.R."/>
            <person name="La Ragione R."/>
            <person name="Hildebrand F."/>
            <person name="Pallen M.J."/>
        </authorList>
    </citation>
    <scope>NUCLEOTIDE SEQUENCE</scope>
    <source>
        <strain evidence="14">1063</strain>
    </source>
</reference>
<evidence type="ECO:0000256" key="4">
    <source>
        <dbReference type="ARBA" id="ARBA00022694"/>
    </source>
</evidence>
<gene>
    <name evidence="11 14" type="primary">mnmA</name>
    <name evidence="14" type="ORF">IAD51_01165</name>
</gene>
<dbReference type="InterPro" id="IPR004506">
    <property type="entry name" value="MnmA-like"/>
</dbReference>
<dbReference type="Gene3D" id="2.30.30.280">
    <property type="entry name" value="Adenine nucleotide alpha hydrolases-like domains"/>
    <property type="match status" value="1"/>
</dbReference>
<reference evidence="14" key="1">
    <citation type="submission" date="2020-10" db="EMBL/GenBank/DDBJ databases">
        <authorList>
            <person name="Gilroy R."/>
        </authorList>
    </citation>
    <scope>NUCLEOTIDE SEQUENCE</scope>
    <source>
        <strain evidence="14">1063</strain>
    </source>
</reference>